<evidence type="ECO:0000313" key="1">
    <source>
        <dbReference type="EMBL" id="KDQ49434.1"/>
    </source>
</evidence>
<organism evidence="1 2">
    <name type="scientific">Jaapia argillacea MUCL 33604</name>
    <dbReference type="NCBI Taxonomy" id="933084"/>
    <lineage>
        <taxon>Eukaryota</taxon>
        <taxon>Fungi</taxon>
        <taxon>Dikarya</taxon>
        <taxon>Basidiomycota</taxon>
        <taxon>Agaricomycotina</taxon>
        <taxon>Agaricomycetes</taxon>
        <taxon>Agaricomycetidae</taxon>
        <taxon>Jaapiales</taxon>
        <taxon>Jaapiaceae</taxon>
        <taxon>Jaapia</taxon>
    </lineage>
</organism>
<gene>
    <name evidence="1" type="ORF">JAAARDRAFT_200873</name>
</gene>
<accession>A0A067P3Y2</accession>
<proteinExistence type="predicted"/>
<sequence>MDALLLRFPLIAELMIDYSDVELSQRLDYEKWIDSVTRYTAMLPNLIQVKLIIASGGVADDLIKSKLYGLDSERTQLHVFQIDTVYCILRDVPDFDFRIVLVYQYDILR</sequence>
<dbReference type="EMBL" id="KL197785">
    <property type="protein sequence ID" value="KDQ49434.1"/>
    <property type="molecule type" value="Genomic_DNA"/>
</dbReference>
<dbReference type="Proteomes" id="UP000027265">
    <property type="component" value="Unassembled WGS sequence"/>
</dbReference>
<dbReference type="InParanoid" id="A0A067P3Y2"/>
<dbReference type="HOGENOM" id="CLU_2184364_0_0_1"/>
<dbReference type="AlphaFoldDB" id="A0A067P3Y2"/>
<reference evidence="2" key="1">
    <citation type="journal article" date="2014" name="Proc. Natl. Acad. Sci. U.S.A.">
        <title>Extensive sampling of basidiomycete genomes demonstrates inadequacy of the white-rot/brown-rot paradigm for wood decay fungi.</title>
        <authorList>
            <person name="Riley R."/>
            <person name="Salamov A.A."/>
            <person name="Brown D.W."/>
            <person name="Nagy L.G."/>
            <person name="Floudas D."/>
            <person name="Held B.W."/>
            <person name="Levasseur A."/>
            <person name="Lombard V."/>
            <person name="Morin E."/>
            <person name="Otillar R."/>
            <person name="Lindquist E.A."/>
            <person name="Sun H."/>
            <person name="LaButti K.M."/>
            <person name="Schmutz J."/>
            <person name="Jabbour D."/>
            <person name="Luo H."/>
            <person name="Baker S.E."/>
            <person name="Pisabarro A.G."/>
            <person name="Walton J.D."/>
            <person name="Blanchette R.A."/>
            <person name="Henrissat B."/>
            <person name="Martin F."/>
            <person name="Cullen D."/>
            <person name="Hibbett D.S."/>
            <person name="Grigoriev I.V."/>
        </authorList>
    </citation>
    <scope>NUCLEOTIDE SEQUENCE [LARGE SCALE GENOMIC DNA]</scope>
    <source>
        <strain evidence="2">MUCL 33604</strain>
    </source>
</reference>
<keyword evidence="2" id="KW-1185">Reference proteome</keyword>
<protein>
    <submittedName>
        <fullName evidence="1">Uncharacterized protein</fullName>
    </submittedName>
</protein>
<evidence type="ECO:0000313" key="2">
    <source>
        <dbReference type="Proteomes" id="UP000027265"/>
    </source>
</evidence>
<name>A0A067P3Y2_9AGAM</name>